<dbReference type="EMBL" id="AGWX01000005">
    <property type="protein sequence ID" value="EKS34425.1"/>
    <property type="molecule type" value="Genomic_DNA"/>
</dbReference>
<feature type="region of interest" description="Disordered" evidence="1">
    <location>
        <begin position="20"/>
        <end position="41"/>
    </location>
</feature>
<feature type="compositionally biased region" description="Basic and acidic residues" evidence="1">
    <location>
        <begin position="27"/>
        <end position="41"/>
    </location>
</feature>
<keyword evidence="2" id="KW-0732">Signal</keyword>
<dbReference type="InterPro" id="IPR009971">
    <property type="entry name" value="DUF1496"/>
</dbReference>
<dbReference type="eggNOG" id="ENOG503189E">
    <property type="taxonomic scope" value="Bacteria"/>
</dbReference>
<feature type="chain" id="PRO_5003921703" description="DUF1496 domain-containing protein" evidence="2">
    <location>
        <begin position="20"/>
        <end position="139"/>
    </location>
</feature>
<protein>
    <recommendedName>
        <fullName evidence="5">DUF1496 domain-containing protein</fullName>
    </recommendedName>
</protein>
<evidence type="ECO:0000256" key="1">
    <source>
        <dbReference type="SAM" id="MobiDB-lite"/>
    </source>
</evidence>
<gene>
    <name evidence="3" type="ORF">HMPREF9695_04335</name>
</gene>
<name>K8P419_9BRAD</name>
<proteinExistence type="predicted"/>
<feature type="signal peptide" evidence="2">
    <location>
        <begin position="1"/>
        <end position="19"/>
    </location>
</feature>
<evidence type="ECO:0000313" key="3">
    <source>
        <dbReference type="EMBL" id="EKS34425.1"/>
    </source>
</evidence>
<comment type="caution">
    <text evidence="3">The sequence shown here is derived from an EMBL/GenBank/DDBJ whole genome shotgun (WGS) entry which is preliminary data.</text>
</comment>
<evidence type="ECO:0000256" key="2">
    <source>
        <dbReference type="SAM" id="SignalP"/>
    </source>
</evidence>
<dbReference type="AlphaFoldDB" id="K8P419"/>
<dbReference type="RefSeq" id="WP_006023035.1">
    <property type="nucleotide sequence ID" value="NZ_KB375284.1"/>
</dbReference>
<evidence type="ECO:0000313" key="4">
    <source>
        <dbReference type="Proteomes" id="UP000001096"/>
    </source>
</evidence>
<sequence>MIRALSLCLLVLLGVPAAAQTPPEQKPSTEQKNTVEQRPSAEPKPAALLCVYNNRKYSEGANVCVQKAMMQTCTVDGAKAVWINVTDEHLSSRCTAPAPRLSKYQRRAIWNRRNIAREISPPTDSSPFCFYTDGKRFCE</sequence>
<keyword evidence="4" id="KW-1185">Reference proteome</keyword>
<evidence type="ECO:0008006" key="5">
    <source>
        <dbReference type="Google" id="ProtNLM"/>
    </source>
</evidence>
<dbReference type="HOGENOM" id="CLU_1954944_0_0_5"/>
<reference evidence="3 4" key="1">
    <citation type="submission" date="2012-04" db="EMBL/GenBank/DDBJ databases">
        <title>The Genome Sequence of Afipia broomeae ATCC 49717.</title>
        <authorList>
            <consortium name="The Broad Institute Genome Sequencing Platform"/>
            <person name="Earl A."/>
            <person name="Ward D."/>
            <person name="Feldgarden M."/>
            <person name="Gevers D."/>
            <person name="Huys G."/>
            <person name="Walker B."/>
            <person name="Young S.K."/>
            <person name="Zeng Q."/>
            <person name="Gargeya S."/>
            <person name="Fitzgerald M."/>
            <person name="Haas B."/>
            <person name="Abouelleil A."/>
            <person name="Alvarado L."/>
            <person name="Arachchi H.M."/>
            <person name="Berlin A."/>
            <person name="Chapman S.B."/>
            <person name="Goldberg J."/>
            <person name="Griggs A."/>
            <person name="Gujja S."/>
            <person name="Hansen M."/>
            <person name="Howarth C."/>
            <person name="Imamovic A."/>
            <person name="Larimer J."/>
            <person name="McCowen C."/>
            <person name="Montmayeur A."/>
            <person name="Murphy C."/>
            <person name="Neiman D."/>
            <person name="Pearson M."/>
            <person name="Priest M."/>
            <person name="Roberts A."/>
            <person name="Saif S."/>
            <person name="Shea T."/>
            <person name="Sisk P."/>
            <person name="Sykes S."/>
            <person name="Wortman J."/>
            <person name="Nusbaum C."/>
            <person name="Birren B."/>
        </authorList>
    </citation>
    <scope>NUCLEOTIDE SEQUENCE [LARGE SCALE GENOMIC DNA]</scope>
    <source>
        <strain evidence="3 4">ATCC 49717</strain>
    </source>
</reference>
<accession>K8P419</accession>
<dbReference type="PATRIC" id="fig|883078.3.peg.4476"/>
<organism evidence="3 4">
    <name type="scientific">Afipia broomeae ATCC 49717</name>
    <dbReference type="NCBI Taxonomy" id="883078"/>
    <lineage>
        <taxon>Bacteria</taxon>
        <taxon>Pseudomonadati</taxon>
        <taxon>Pseudomonadota</taxon>
        <taxon>Alphaproteobacteria</taxon>
        <taxon>Hyphomicrobiales</taxon>
        <taxon>Nitrobacteraceae</taxon>
        <taxon>Afipia</taxon>
    </lineage>
</organism>
<dbReference type="Proteomes" id="UP000001096">
    <property type="component" value="Unassembled WGS sequence"/>
</dbReference>
<dbReference type="Pfam" id="PF07383">
    <property type="entry name" value="DUF1496"/>
    <property type="match status" value="1"/>
</dbReference>